<dbReference type="PANTHER" id="PTHR23319:SF4">
    <property type="entry name" value="GRAM DOMAIN CONTAINING 1B, ISOFORM E"/>
    <property type="match status" value="1"/>
</dbReference>
<keyword evidence="4" id="KW-1185">Reference proteome</keyword>
<dbReference type="InterPro" id="IPR051482">
    <property type="entry name" value="Cholesterol_transport"/>
</dbReference>
<dbReference type="OMA" id="DSFNCAW"/>
<name>A0A0S4ITL1_BODSA</name>
<dbReference type="GO" id="GO:0005789">
    <property type="term" value="C:endoplasmic reticulum membrane"/>
    <property type="evidence" value="ECO:0007669"/>
    <property type="project" value="TreeGrafter"/>
</dbReference>
<proteinExistence type="predicted"/>
<feature type="region of interest" description="Disordered" evidence="1">
    <location>
        <begin position="126"/>
        <end position="175"/>
    </location>
</feature>
<dbReference type="PANTHER" id="PTHR23319">
    <property type="entry name" value="GRAM DOMAIN CONTAINING 1B, ISOFORM E"/>
    <property type="match status" value="1"/>
</dbReference>
<reference evidence="4" key="1">
    <citation type="submission" date="2015-09" db="EMBL/GenBank/DDBJ databases">
        <authorList>
            <consortium name="Pathogen Informatics"/>
        </authorList>
    </citation>
    <scope>NUCLEOTIDE SEQUENCE [LARGE SCALE GENOMIC DNA]</scope>
    <source>
        <strain evidence="4">Lake Konstanz</strain>
    </source>
</reference>
<evidence type="ECO:0000313" key="3">
    <source>
        <dbReference type="EMBL" id="CUF85312.1"/>
    </source>
</evidence>
<accession>A0A0S4ITL1</accession>
<dbReference type="GO" id="GO:0032366">
    <property type="term" value="P:intracellular sterol transport"/>
    <property type="evidence" value="ECO:0007669"/>
    <property type="project" value="TreeGrafter"/>
</dbReference>
<dbReference type="InterPro" id="IPR011993">
    <property type="entry name" value="PH-like_dom_sf"/>
</dbReference>
<dbReference type="AlphaFoldDB" id="A0A0S4ITL1"/>
<dbReference type="GO" id="GO:0120015">
    <property type="term" value="F:sterol transfer activity"/>
    <property type="evidence" value="ECO:0007669"/>
    <property type="project" value="TreeGrafter"/>
</dbReference>
<evidence type="ECO:0000256" key="1">
    <source>
        <dbReference type="SAM" id="MobiDB-lite"/>
    </source>
</evidence>
<dbReference type="SMART" id="SM00568">
    <property type="entry name" value="GRAM"/>
    <property type="match status" value="1"/>
</dbReference>
<feature type="domain" description="GRAM" evidence="2">
    <location>
        <begin position="572"/>
        <end position="636"/>
    </location>
</feature>
<dbReference type="InterPro" id="IPR004182">
    <property type="entry name" value="GRAM"/>
</dbReference>
<feature type="compositionally biased region" description="Basic and acidic residues" evidence="1">
    <location>
        <begin position="215"/>
        <end position="229"/>
    </location>
</feature>
<dbReference type="GO" id="GO:0032934">
    <property type="term" value="F:sterol binding"/>
    <property type="evidence" value="ECO:0007669"/>
    <property type="project" value="TreeGrafter"/>
</dbReference>
<gene>
    <name evidence="3" type="ORF">BSAL_66465</name>
</gene>
<dbReference type="OrthoDB" id="2162691at2759"/>
<sequence length="680" mass="73427">MSEWASHLGSISDGYNSAAVSLQRLCTLASLEAANSPDNSAASRVFLDMSRLVLSSSNAVADALSGLGSMCEAMEMMKADPSLSSVTWGLVLNIMHVLSTQLSSHHSEVAEGVKNAKIQISSLQNATARSIGRTPTPSSLQPSVPSTPASRVQPSAMYPDEPHEEIENPAKKKKKKIRAEAEAAIIAPAVVANSSFASAVQPVEEPKKKKKKKKIVADSEQHSDGEASHPADTNPPAAAKLGASPQIAAPTSSSALFQRKPWDPDFFQVNGNINDSLGDLVNSSKPVDVFSAPETIIAGKKILHDYYILLDPPGRIGTLLVRCWVNVAPEHAQQFASDVLDLDDVTTERFSYVGKSIIADREDKLTGVPGCGWRCLTPTSSDSDPRQLYTMFICVDHPAEKMRRTLLIHDVVVIDKSKKEEVVTVITPTPVGKSETAKFAHVVVYAASVSKRRSTSAVSTETTLKYAPAIGTITKDLLEEYGYSEESADIVHEDDDDSVSMPVVDSTVVGKSISDHNFVDPTSLKSKEKKSVLGAVVGIGKTIALAPVTATMKVSSLVSGVAETAMLRQTDAKFQEWFPHLASESIIDTFNCALSEGALKQGVLYITKHWIAFSATVLSKRFSVSFDDVKDIRKAKFMKLFDNSIEVETYDGDVYFLTSFVSRDTAFSVLHGTWRNSGSQ</sequence>
<protein>
    <recommendedName>
        <fullName evidence="2">GRAM domain-containing protein</fullName>
    </recommendedName>
</protein>
<evidence type="ECO:0000313" key="4">
    <source>
        <dbReference type="Proteomes" id="UP000051952"/>
    </source>
</evidence>
<dbReference type="GO" id="GO:0140268">
    <property type="term" value="C:endoplasmic reticulum-plasma membrane contact site"/>
    <property type="evidence" value="ECO:0007669"/>
    <property type="project" value="TreeGrafter"/>
</dbReference>
<feature type="compositionally biased region" description="Polar residues" evidence="1">
    <location>
        <begin position="126"/>
        <end position="153"/>
    </location>
</feature>
<dbReference type="Pfam" id="PF02893">
    <property type="entry name" value="GRAM"/>
    <property type="match status" value="1"/>
</dbReference>
<feature type="region of interest" description="Disordered" evidence="1">
    <location>
        <begin position="200"/>
        <end position="245"/>
    </location>
</feature>
<dbReference type="Gene3D" id="2.30.29.30">
    <property type="entry name" value="Pleckstrin-homology domain (PH domain)/Phosphotyrosine-binding domain (PTB)"/>
    <property type="match status" value="1"/>
</dbReference>
<evidence type="ECO:0000259" key="2">
    <source>
        <dbReference type="SMART" id="SM00568"/>
    </source>
</evidence>
<dbReference type="GO" id="GO:0005886">
    <property type="term" value="C:plasma membrane"/>
    <property type="evidence" value="ECO:0007669"/>
    <property type="project" value="TreeGrafter"/>
</dbReference>
<dbReference type="EMBL" id="CYKH01000420">
    <property type="protein sequence ID" value="CUF85312.1"/>
    <property type="molecule type" value="Genomic_DNA"/>
</dbReference>
<dbReference type="VEuPathDB" id="TriTrypDB:BSAL_66465"/>
<organism evidence="3 4">
    <name type="scientific">Bodo saltans</name>
    <name type="common">Flagellated protozoan</name>
    <dbReference type="NCBI Taxonomy" id="75058"/>
    <lineage>
        <taxon>Eukaryota</taxon>
        <taxon>Discoba</taxon>
        <taxon>Euglenozoa</taxon>
        <taxon>Kinetoplastea</taxon>
        <taxon>Metakinetoplastina</taxon>
        <taxon>Eubodonida</taxon>
        <taxon>Bodonidae</taxon>
        <taxon>Bodo</taxon>
    </lineage>
</organism>
<dbReference type="Proteomes" id="UP000051952">
    <property type="component" value="Unassembled WGS sequence"/>
</dbReference>